<evidence type="ECO:0000259" key="1">
    <source>
        <dbReference type="Pfam" id="PF24065"/>
    </source>
</evidence>
<sequence>MSDSQSNSEVFTVRIVSIDHYMAPPISAIDISYSTFQGGKVNEVPVIRVYGSTPAGQKTCLHIHGALPYLYVPCSDIPLQLDREGDAYTYIVADSLEKALKAGAVLDKSLQPHESHIPFILQFLVDYNLYGMGHLHLSKMRFRHPMPDSIHKKLDFNSQHKMADLGAEACLESKLWMSSMISFDWMWPLPNEFGTSSSDKAHCPKRQSICELEGDASVDDILNQQFKMFSSLSQTRSNVNMVQSLVPIWEEQRKRSGVHEATNTMPSDPGKPLPEDVMKLLSSGLDSEKKLIQLCSEAETTLFCTPLEKELRETDIIGSASPPASLCKNAKLLKEGTDTSPKLLKIGEMQSAGNIGMLDIKAIAFSRIE</sequence>
<comment type="caution">
    <text evidence="2">The sequence shown here is derived from an EMBL/GenBank/DDBJ whole genome shotgun (WGS) entry which is preliminary data.</text>
</comment>
<dbReference type="GO" id="GO:0000724">
    <property type="term" value="P:double-strand break repair via homologous recombination"/>
    <property type="evidence" value="ECO:0007669"/>
    <property type="project" value="TreeGrafter"/>
</dbReference>
<accession>A0A9D4XNL5</accession>
<dbReference type="Pfam" id="PF24065">
    <property type="entry name" value="REV3_N"/>
    <property type="match status" value="1"/>
</dbReference>
<evidence type="ECO:0000313" key="2">
    <source>
        <dbReference type="EMBL" id="KAI5424349.1"/>
    </source>
</evidence>
<reference evidence="2 3" key="1">
    <citation type="journal article" date="2022" name="Nat. Genet.">
        <title>Improved pea reference genome and pan-genome highlight genomic features and evolutionary characteristics.</title>
        <authorList>
            <person name="Yang T."/>
            <person name="Liu R."/>
            <person name="Luo Y."/>
            <person name="Hu S."/>
            <person name="Wang D."/>
            <person name="Wang C."/>
            <person name="Pandey M.K."/>
            <person name="Ge S."/>
            <person name="Xu Q."/>
            <person name="Li N."/>
            <person name="Li G."/>
            <person name="Huang Y."/>
            <person name="Saxena R.K."/>
            <person name="Ji Y."/>
            <person name="Li M."/>
            <person name="Yan X."/>
            <person name="He Y."/>
            <person name="Liu Y."/>
            <person name="Wang X."/>
            <person name="Xiang C."/>
            <person name="Varshney R.K."/>
            <person name="Ding H."/>
            <person name="Gao S."/>
            <person name="Zong X."/>
        </authorList>
    </citation>
    <scope>NUCLEOTIDE SEQUENCE [LARGE SCALE GENOMIC DNA]</scope>
    <source>
        <strain evidence="2 3">cv. Zhongwan 6</strain>
    </source>
</reference>
<dbReference type="Gramene" id="Psat03G0050900-T4">
    <property type="protein sequence ID" value="KAI5424349.1"/>
    <property type="gene ID" value="KIW84_030509"/>
</dbReference>
<keyword evidence="3" id="KW-1185">Reference proteome</keyword>
<dbReference type="Gene3D" id="3.30.342.10">
    <property type="entry name" value="DNA Polymerase, chain B, domain 1"/>
    <property type="match status" value="2"/>
</dbReference>
<dbReference type="AlphaFoldDB" id="A0A9D4XNL5"/>
<gene>
    <name evidence="2" type="ORF">KIW84_030509</name>
</gene>
<dbReference type="GO" id="GO:0005634">
    <property type="term" value="C:nucleus"/>
    <property type="evidence" value="ECO:0007669"/>
    <property type="project" value="TreeGrafter"/>
</dbReference>
<dbReference type="SUPFAM" id="SSF53098">
    <property type="entry name" value="Ribonuclease H-like"/>
    <property type="match status" value="1"/>
</dbReference>
<name>A0A9D4XNL5_PEA</name>
<feature type="domain" description="DNA polymerase zeta catalytic subunit N-terminal" evidence="1">
    <location>
        <begin position="11"/>
        <end position="64"/>
    </location>
</feature>
<dbReference type="PANTHER" id="PTHR45812:SF1">
    <property type="entry name" value="DNA POLYMERASE ZETA CATALYTIC SUBUNIT"/>
    <property type="match status" value="1"/>
</dbReference>
<dbReference type="InterPro" id="IPR012337">
    <property type="entry name" value="RNaseH-like_sf"/>
</dbReference>
<dbReference type="GO" id="GO:0003887">
    <property type="term" value="F:DNA-directed DNA polymerase activity"/>
    <property type="evidence" value="ECO:0007669"/>
    <property type="project" value="TreeGrafter"/>
</dbReference>
<evidence type="ECO:0000313" key="3">
    <source>
        <dbReference type="Proteomes" id="UP001058974"/>
    </source>
</evidence>
<dbReference type="InterPro" id="IPR030559">
    <property type="entry name" value="PolZ_Rev3"/>
</dbReference>
<dbReference type="Proteomes" id="UP001058974">
    <property type="component" value="Chromosome 3"/>
</dbReference>
<proteinExistence type="predicted"/>
<organism evidence="2 3">
    <name type="scientific">Pisum sativum</name>
    <name type="common">Garden pea</name>
    <name type="synonym">Lathyrus oleraceus</name>
    <dbReference type="NCBI Taxonomy" id="3888"/>
    <lineage>
        <taxon>Eukaryota</taxon>
        <taxon>Viridiplantae</taxon>
        <taxon>Streptophyta</taxon>
        <taxon>Embryophyta</taxon>
        <taxon>Tracheophyta</taxon>
        <taxon>Spermatophyta</taxon>
        <taxon>Magnoliopsida</taxon>
        <taxon>eudicotyledons</taxon>
        <taxon>Gunneridae</taxon>
        <taxon>Pentapetalae</taxon>
        <taxon>rosids</taxon>
        <taxon>fabids</taxon>
        <taxon>Fabales</taxon>
        <taxon>Fabaceae</taxon>
        <taxon>Papilionoideae</taxon>
        <taxon>50 kb inversion clade</taxon>
        <taxon>NPAAA clade</taxon>
        <taxon>Hologalegina</taxon>
        <taxon>IRL clade</taxon>
        <taxon>Fabeae</taxon>
        <taxon>Lathyrus</taxon>
    </lineage>
</organism>
<protein>
    <submittedName>
        <fullName evidence="2">DNA polymerase zeta, variant 4</fullName>
    </submittedName>
</protein>
<dbReference type="EMBL" id="JAMSHJ010000003">
    <property type="protein sequence ID" value="KAI5424349.1"/>
    <property type="molecule type" value="Genomic_DNA"/>
</dbReference>
<dbReference type="InterPro" id="IPR056447">
    <property type="entry name" value="REV3_N"/>
</dbReference>
<dbReference type="PANTHER" id="PTHR45812">
    <property type="entry name" value="DNA POLYMERASE ZETA CATALYTIC SUBUNIT"/>
    <property type="match status" value="1"/>
</dbReference>
<dbReference type="GO" id="GO:0016035">
    <property type="term" value="C:zeta DNA polymerase complex"/>
    <property type="evidence" value="ECO:0007669"/>
    <property type="project" value="InterPro"/>
</dbReference>
<dbReference type="GO" id="GO:0042276">
    <property type="term" value="P:error-prone translesion synthesis"/>
    <property type="evidence" value="ECO:0007669"/>
    <property type="project" value="TreeGrafter"/>
</dbReference>